<protein>
    <submittedName>
        <fullName evidence="2">Uncharacterized protein</fullName>
    </submittedName>
</protein>
<evidence type="ECO:0000313" key="3">
    <source>
        <dbReference type="Proteomes" id="UP000070319"/>
    </source>
</evidence>
<gene>
    <name evidence="2" type="ORF">HMPREF2531_01540</name>
</gene>
<dbReference type="EMBL" id="LTDF01000064">
    <property type="protein sequence ID" value="KXT52704.1"/>
    <property type="molecule type" value="Genomic_DNA"/>
</dbReference>
<reference evidence="2 3" key="1">
    <citation type="submission" date="2016-02" db="EMBL/GenBank/DDBJ databases">
        <authorList>
            <person name="Wen L."/>
            <person name="He K."/>
            <person name="Yang H."/>
        </authorList>
    </citation>
    <scope>NUCLEOTIDE SEQUENCE [LARGE SCALE GENOMIC DNA]</scope>
    <source>
        <strain evidence="2 3">KLE1704</strain>
    </source>
</reference>
<evidence type="ECO:0000256" key="1">
    <source>
        <dbReference type="SAM" id="SignalP"/>
    </source>
</evidence>
<accession>A0A139LMK9</accession>
<dbReference type="Proteomes" id="UP000070319">
    <property type="component" value="Unassembled WGS sequence"/>
</dbReference>
<feature type="chain" id="PRO_5007487414" evidence="1">
    <location>
        <begin position="28"/>
        <end position="248"/>
    </location>
</feature>
<dbReference type="PATRIC" id="fig|329854.7.peg.1570"/>
<dbReference type="PROSITE" id="PS51257">
    <property type="entry name" value="PROKAR_LIPOPROTEIN"/>
    <property type="match status" value="1"/>
</dbReference>
<keyword evidence="1" id="KW-0732">Signal</keyword>
<dbReference type="AlphaFoldDB" id="A0A139LMK9"/>
<organism evidence="2">
    <name type="scientific">Bacteroides intestinalis</name>
    <dbReference type="NCBI Taxonomy" id="329854"/>
    <lineage>
        <taxon>Bacteria</taxon>
        <taxon>Pseudomonadati</taxon>
        <taxon>Bacteroidota</taxon>
        <taxon>Bacteroidia</taxon>
        <taxon>Bacteroidales</taxon>
        <taxon>Bacteroidaceae</taxon>
        <taxon>Bacteroides</taxon>
    </lineage>
</organism>
<sequence>MKRRFRTMSALLTMVLAAMFCAFTFTACSDDEDTDNEVTYTYGFAEMSASHPDFLEEMGKIESAFKSALGITGSPFTKQGTVEECDKQVYAACQKAYQSLQDEGWQGDYLFEVTNTLTGEVICTALFDADNENIFGRTPAAAIKRTAEKYAAFVTKLHPGFPAPLTEPLVCTDYKNGTITFITLNALIDPEDLGARTRFFQNKSFGSTLLSVTYKDSGITDGFAKLELQFLEKKGKPRYTIVFRSPNN</sequence>
<comment type="caution">
    <text evidence="2">The sequence shown here is derived from an EMBL/GenBank/DDBJ whole genome shotgun (WGS) entry which is preliminary data.</text>
</comment>
<dbReference type="RefSeq" id="WP_061435127.1">
    <property type="nucleotide sequence ID" value="NZ_KQ968690.1"/>
</dbReference>
<feature type="signal peptide" evidence="1">
    <location>
        <begin position="1"/>
        <end position="27"/>
    </location>
</feature>
<proteinExistence type="predicted"/>
<evidence type="ECO:0000313" key="2">
    <source>
        <dbReference type="EMBL" id="KXT52704.1"/>
    </source>
</evidence>
<name>A0A139LMK9_9BACE</name>